<name>A0A2M9FZZ8_9PROT</name>
<dbReference type="Proteomes" id="UP000229498">
    <property type="component" value="Unassembled WGS sequence"/>
</dbReference>
<protein>
    <recommendedName>
        <fullName evidence="3">DUF4238 domain-containing protein</fullName>
    </recommendedName>
</protein>
<dbReference type="AlphaFoldDB" id="A0A2M9FZZ8"/>
<dbReference type="Pfam" id="PF14022">
    <property type="entry name" value="DUF4238"/>
    <property type="match status" value="1"/>
</dbReference>
<keyword evidence="2" id="KW-1185">Reference proteome</keyword>
<dbReference type="EMBL" id="PHIG01000037">
    <property type="protein sequence ID" value="PJK29040.1"/>
    <property type="molecule type" value="Genomic_DNA"/>
</dbReference>
<dbReference type="RefSeq" id="WP_109794071.1">
    <property type="nucleotide sequence ID" value="NZ_PHIG01000037.1"/>
</dbReference>
<evidence type="ECO:0000313" key="1">
    <source>
        <dbReference type="EMBL" id="PJK29040.1"/>
    </source>
</evidence>
<dbReference type="OrthoDB" id="5918636at2"/>
<proteinExistence type="predicted"/>
<gene>
    <name evidence="1" type="ORF">CVT23_14060</name>
</gene>
<comment type="caution">
    <text evidence="1">The sequence shown here is derived from an EMBL/GenBank/DDBJ whole genome shotgun (WGS) entry which is preliminary data.</text>
</comment>
<accession>A0A2M9FZZ8</accession>
<evidence type="ECO:0008006" key="3">
    <source>
        <dbReference type="Google" id="ProtNLM"/>
    </source>
</evidence>
<reference evidence="1 2" key="1">
    <citation type="submission" date="2017-11" db="EMBL/GenBank/DDBJ databases">
        <title>Draft genome sequence of Rhizobiales bacterium SY3-13.</title>
        <authorList>
            <person name="Sun C."/>
        </authorList>
    </citation>
    <scope>NUCLEOTIDE SEQUENCE [LARGE SCALE GENOMIC DNA]</scope>
    <source>
        <strain evidence="1 2">SY3-13</strain>
    </source>
</reference>
<sequence>MGEPKRHHYIPVFYLKRWCSADGMLCEFSKPYGQRVNPQRKHPSATGYSQELYTIREYNSEFAQQIESKFFRKVDSLAADALLEMENRGNEARWNSGMRSAWSRFLISLLMRCPEDLELFRESWQQSLFENNEEFEKKYKNHRKVGDPETFSEFIHSRSIGEAEFDLFNSYIQLIDHKNLGEKMNEMVWKVIDLKYSSKTLFTSDRPVIRTNGLAREGGHIILPIGPRRLFLASPLLKTVEKIESIKHSLLARELNSQVVTSAVKYVYDTTDRSLPFIQKSMLTVHQNRLMESVLRS</sequence>
<dbReference type="InterPro" id="IPR025332">
    <property type="entry name" value="DUF4238"/>
</dbReference>
<evidence type="ECO:0000313" key="2">
    <source>
        <dbReference type="Proteomes" id="UP000229498"/>
    </source>
</evidence>
<organism evidence="1 2">
    <name type="scientific">Minwuia thermotolerans</name>
    <dbReference type="NCBI Taxonomy" id="2056226"/>
    <lineage>
        <taxon>Bacteria</taxon>
        <taxon>Pseudomonadati</taxon>
        <taxon>Pseudomonadota</taxon>
        <taxon>Alphaproteobacteria</taxon>
        <taxon>Minwuiales</taxon>
        <taxon>Minwuiaceae</taxon>
        <taxon>Minwuia</taxon>
    </lineage>
</organism>